<dbReference type="Pfam" id="PF00583">
    <property type="entry name" value="Acetyltransf_1"/>
    <property type="match status" value="1"/>
</dbReference>
<sequence length="152" mass="16661">MMSFWEERAQQVVSGHRIIFMAIASASGGTESASGEVTSDGTEYLAGVIELGMPEADSGPFRGDVEMLMVSSKHRNQGIGKKLIYELERTALERGRTLLQLATMADTVADAHFYPKLGYVKFGTVPNYGIEPVTMRLVDGAYFYKDLARPST</sequence>
<feature type="domain" description="N-acetyltransferase" evidence="1">
    <location>
        <begin position="1"/>
        <end position="140"/>
    </location>
</feature>
<dbReference type="InterPro" id="IPR000182">
    <property type="entry name" value="GNAT_dom"/>
</dbReference>
<dbReference type="SUPFAM" id="SSF55729">
    <property type="entry name" value="Acyl-CoA N-acyltransferases (Nat)"/>
    <property type="match status" value="1"/>
</dbReference>
<dbReference type="GO" id="GO:0016747">
    <property type="term" value="F:acyltransferase activity, transferring groups other than amino-acyl groups"/>
    <property type="evidence" value="ECO:0007669"/>
    <property type="project" value="InterPro"/>
</dbReference>
<dbReference type="AlphaFoldDB" id="A0AAJ0CYH8"/>
<dbReference type="CDD" id="cd04301">
    <property type="entry name" value="NAT_SF"/>
    <property type="match status" value="1"/>
</dbReference>
<dbReference type="PANTHER" id="PTHR43072">
    <property type="entry name" value="N-ACETYLTRANSFERASE"/>
    <property type="match status" value="1"/>
</dbReference>
<dbReference type="Gene3D" id="3.40.630.30">
    <property type="match status" value="1"/>
</dbReference>
<dbReference type="Proteomes" id="UP001251528">
    <property type="component" value="Unassembled WGS sequence"/>
</dbReference>
<organism evidence="2 3">
    <name type="scientific">Conoideocrella luteorostrata</name>
    <dbReference type="NCBI Taxonomy" id="1105319"/>
    <lineage>
        <taxon>Eukaryota</taxon>
        <taxon>Fungi</taxon>
        <taxon>Dikarya</taxon>
        <taxon>Ascomycota</taxon>
        <taxon>Pezizomycotina</taxon>
        <taxon>Sordariomycetes</taxon>
        <taxon>Hypocreomycetidae</taxon>
        <taxon>Hypocreales</taxon>
        <taxon>Clavicipitaceae</taxon>
        <taxon>Conoideocrella</taxon>
    </lineage>
</organism>
<dbReference type="InterPro" id="IPR016181">
    <property type="entry name" value="Acyl_CoA_acyltransferase"/>
</dbReference>
<evidence type="ECO:0000313" key="2">
    <source>
        <dbReference type="EMBL" id="KAK2609163.1"/>
    </source>
</evidence>
<dbReference type="PANTHER" id="PTHR43072:SF60">
    <property type="entry name" value="L-2,4-DIAMINOBUTYRIC ACID ACETYLTRANSFERASE"/>
    <property type="match status" value="1"/>
</dbReference>
<dbReference type="EMBL" id="JASWJB010000026">
    <property type="protein sequence ID" value="KAK2609163.1"/>
    <property type="molecule type" value="Genomic_DNA"/>
</dbReference>
<gene>
    <name evidence="2" type="ORF">QQS21_002245</name>
</gene>
<name>A0AAJ0CYH8_9HYPO</name>
<dbReference type="PROSITE" id="PS51186">
    <property type="entry name" value="GNAT"/>
    <property type="match status" value="1"/>
</dbReference>
<evidence type="ECO:0000313" key="3">
    <source>
        <dbReference type="Proteomes" id="UP001251528"/>
    </source>
</evidence>
<proteinExistence type="predicted"/>
<reference evidence="2" key="1">
    <citation type="submission" date="2023-06" db="EMBL/GenBank/DDBJ databases">
        <title>Conoideocrella luteorostrata (Hypocreales: Clavicipitaceae), a potential biocontrol fungus for elongate hemlock scale in United States Christmas tree production areas.</title>
        <authorList>
            <person name="Barrett H."/>
            <person name="Lovett B."/>
            <person name="Macias A.M."/>
            <person name="Stajich J.E."/>
            <person name="Kasson M.T."/>
        </authorList>
    </citation>
    <scope>NUCLEOTIDE SEQUENCE</scope>
    <source>
        <strain evidence="2">ARSEF 14590</strain>
    </source>
</reference>
<protein>
    <recommendedName>
        <fullName evidence="1">N-acetyltransferase domain-containing protein</fullName>
    </recommendedName>
</protein>
<accession>A0AAJ0CYH8</accession>
<keyword evidence="3" id="KW-1185">Reference proteome</keyword>
<evidence type="ECO:0000259" key="1">
    <source>
        <dbReference type="PROSITE" id="PS51186"/>
    </source>
</evidence>
<comment type="caution">
    <text evidence="2">The sequence shown here is derived from an EMBL/GenBank/DDBJ whole genome shotgun (WGS) entry which is preliminary data.</text>
</comment>